<feature type="domain" description="RNA ligase" evidence="1">
    <location>
        <begin position="188"/>
        <end position="369"/>
    </location>
</feature>
<dbReference type="EMBL" id="JAULSR010000004">
    <property type="protein sequence ID" value="KAK0621639.1"/>
    <property type="molecule type" value="Genomic_DNA"/>
</dbReference>
<proteinExistence type="predicted"/>
<dbReference type="InterPro" id="IPR021122">
    <property type="entry name" value="RNA_ligase_dom_REL/Rnl2"/>
</dbReference>
<dbReference type="AlphaFoldDB" id="A0AA39WU57"/>
<feature type="non-terminal residue" evidence="2">
    <location>
        <position position="1"/>
    </location>
</feature>
<feature type="non-terminal residue" evidence="2">
    <location>
        <position position="379"/>
    </location>
</feature>
<protein>
    <recommendedName>
        <fullName evidence="1">RNA ligase domain-containing protein</fullName>
    </recommendedName>
</protein>
<sequence length="379" mass="43347">YVRKLVTIREIDSVKHFSKALNLANIGGWTTLVKKSMNFRANEHVLYFEVDSFVPSHIMDKNAFCIPASVVTFNGIKGYRVATHIAKAGVGRSLRHVFTQGQILRIDQFPEVEEYIAQEATDDNGKVDYGFLSPIDLAPMIGVLKWEENTSLPPGTNFKTPSFVMKTDLERVENCPNLFKKKKYTIHKFQETIKVDGATMTCYFVLNTSPKLSDLPPIQPSHHREAVQPNGRFGVCSKNCDLITWEKSNYWLTALGQEIHKKLSAYGKSIAIQGELVGWDIQRNFYGYNKGEYDYFVFSITDIDCGTRWDPKQTELWCQEQGIKHVPVLGYYPITAIASRHQDLVDRAELKPGEGHVYKNCFDNRAFKVLSKWYIMRHG</sequence>
<dbReference type="Pfam" id="PF21189">
    <property type="entry name" value="PHA02142"/>
    <property type="match status" value="1"/>
</dbReference>
<keyword evidence="3" id="KW-1185">Reference proteome</keyword>
<dbReference type="SUPFAM" id="SSF56091">
    <property type="entry name" value="DNA ligase/mRNA capping enzyme, catalytic domain"/>
    <property type="match status" value="1"/>
</dbReference>
<dbReference type="Gene3D" id="3.30.470.30">
    <property type="entry name" value="DNA ligase/mRNA capping enzyme"/>
    <property type="match status" value="1"/>
</dbReference>
<evidence type="ECO:0000259" key="1">
    <source>
        <dbReference type="Pfam" id="PF09414"/>
    </source>
</evidence>
<reference evidence="2" key="1">
    <citation type="submission" date="2023-06" db="EMBL/GenBank/DDBJ databases">
        <title>Genome-scale phylogeny and comparative genomics of the fungal order Sordariales.</title>
        <authorList>
            <consortium name="Lawrence Berkeley National Laboratory"/>
            <person name="Hensen N."/>
            <person name="Bonometti L."/>
            <person name="Westerberg I."/>
            <person name="Brannstrom I.O."/>
            <person name="Guillou S."/>
            <person name="Cros-Aarteil S."/>
            <person name="Calhoun S."/>
            <person name="Haridas S."/>
            <person name="Kuo A."/>
            <person name="Mondo S."/>
            <person name="Pangilinan J."/>
            <person name="Riley R."/>
            <person name="LaButti K."/>
            <person name="Andreopoulos B."/>
            <person name="Lipzen A."/>
            <person name="Chen C."/>
            <person name="Yanf M."/>
            <person name="Daum C."/>
            <person name="Ng V."/>
            <person name="Clum A."/>
            <person name="Steindorff A."/>
            <person name="Ohm R."/>
            <person name="Martin F."/>
            <person name="Silar P."/>
            <person name="Natvig D."/>
            <person name="Lalanne C."/>
            <person name="Gautier V."/>
            <person name="Ament-velasquez S.L."/>
            <person name="Kruys A."/>
            <person name="Hutchinson M.I."/>
            <person name="Powell A.J."/>
            <person name="Barry K."/>
            <person name="Miller A.N."/>
            <person name="Grigoriev I.V."/>
            <person name="Debuchy R."/>
            <person name="Gladieux P."/>
            <person name="Thoren M.H."/>
            <person name="Johannesson H."/>
        </authorList>
    </citation>
    <scope>NUCLEOTIDE SEQUENCE</scope>
    <source>
        <strain evidence="2">SMH3391-2</strain>
    </source>
</reference>
<name>A0AA39WU57_9PEZI</name>
<evidence type="ECO:0000313" key="3">
    <source>
        <dbReference type="Proteomes" id="UP001174934"/>
    </source>
</evidence>
<dbReference type="Pfam" id="PF09414">
    <property type="entry name" value="RNA_ligase"/>
    <property type="match status" value="1"/>
</dbReference>
<organism evidence="2 3">
    <name type="scientific">Bombardia bombarda</name>
    <dbReference type="NCBI Taxonomy" id="252184"/>
    <lineage>
        <taxon>Eukaryota</taxon>
        <taxon>Fungi</taxon>
        <taxon>Dikarya</taxon>
        <taxon>Ascomycota</taxon>
        <taxon>Pezizomycotina</taxon>
        <taxon>Sordariomycetes</taxon>
        <taxon>Sordariomycetidae</taxon>
        <taxon>Sordariales</taxon>
        <taxon>Lasiosphaeriaceae</taxon>
        <taxon>Bombardia</taxon>
    </lineage>
</organism>
<evidence type="ECO:0000313" key="2">
    <source>
        <dbReference type="EMBL" id="KAK0621639.1"/>
    </source>
</evidence>
<accession>A0AA39WU57</accession>
<dbReference type="Proteomes" id="UP001174934">
    <property type="component" value="Unassembled WGS sequence"/>
</dbReference>
<gene>
    <name evidence="2" type="ORF">B0T17DRAFT_473772</name>
</gene>
<comment type="caution">
    <text evidence="2">The sequence shown here is derived from an EMBL/GenBank/DDBJ whole genome shotgun (WGS) entry which is preliminary data.</text>
</comment>